<gene>
    <name evidence="3" type="ORF">RHGRI_017001</name>
</gene>
<feature type="compositionally biased region" description="Basic and acidic residues" evidence="1">
    <location>
        <begin position="273"/>
        <end position="285"/>
    </location>
</feature>
<dbReference type="InterPro" id="IPR058594">
    <property type="entry name" value="PB1-like_dom_pln"/>
</dbReference>
<feature type="region of interest" description="Disordered" evidence="1">
    <location>
        <begin position="130"/>
        <end position="158"/>
    </location>
</feature>
<dbReference type="Proteomes" id="UP000823749">
    <property type="component" value="Chromosome 6"/>
</dbReference>
<name>A0AAV6JW91_9ERIC</name>
<keyword evidence="4" id="KW-1185">Reference proteome</keyword>
<accession>A0AAV6JW91</accession>
<dbReference type="EMBL" id="JACTNZ010000006">
    <property type="protein sequence ID" value="KAG5544429.1"/>
    <property type="molecule type" value="Genomic_DNA"/>
</dbReference>
<proteinExistence type="predicted"/>
<dbReference type="AlphaFoldDB" id="A0AAV6JW91"/>
<feature type="region of interest" description="Disordered" evidence="1">
    <location>
        <begin position="174"/>
        <end position="198"/>
    </location>
</feature>
<evidence type="ECO:0000256" key="1">
    <source>
        <dbReference type="SAM" id="MobiDB-lite"/>
    </source>
</evidence>
<dbReference type="Pfam" id="PF26130">
    <property type="entry name" value="PB1-like"/>
    <property type="match status" value="1"/>
</dbReference>
<evidence type="ECO:0000313" key="4">
    <source>
        <dbReference type="Proteomes" id="UP000823749"/>
    </source>
</evidence>
<feature type="compositionally biased region" description="Acidic residues" evidence="1">
    <location>
        <begin position="242"/>
        <end position="254"/>
    </location>
</feature>
<protein>
    <recommendedName>
        <fullName evidence="2">PB1-like domain-containing protein</fullName>
    </recommendedName>
</protein>
<comment type="caution">
    <text evidence="3">The sequence shown here is derived from an EMBL/GenBank/DDBJ whole genome shotgun (WGS) entry which is preliminary data.</text>
</comment>
<organism evidence="3 4">
    <name type="scientific">Rhododendron griersonianum</name>
    <dbReference type="NCBI Taxonomy" id="479676"/>
    <lineage>
        <taxon>Eukaryota</taxon>
        <taxon>Viridiplantae</taxon>
        <taxon>Streptophyta</taxon>
        <taxon>Embryophyta</taxon>
        <taxon>Tracheophyta</taxon>
        <taxon>Spermatophyta</taxon>
        <taxon>Magnoliopsida</taxon>
        <taxon>eudicotyledons</taxon>
        <taxon>Gunneridae</taxon>
        <taxon>Pentapetalae</taxon>
        <taxon>asterids</taxon>
        <taxon>Ericales</taxon>
        <taxon>Ericaceae</taxon>
        <taxon>Ericoideae</taxon>
        <taxon>Rhodoreae</taxon>
        <taxon>Rhododendron</taxon>
    </lineage>
</organism>
<sequence>MKAAATKGKPQKAETTKGESWSISQTIKKHAITEQRKNPRPTIRYEGGSVAYVDECDPEKMSLIVVGDMVEKLGYLGMINYYYVMTGKNINNGLRMLLTDSDVMEMIEQLPPSRIVDMYVEPITPIEMMESQTDKGGPSPTPTPTPTPTNTDKGVLTKTNKRCTTDKGCANDKGFTTNKGCANDKGGPTDKGGPSHEVNYEDFLVDDAFFEDGFSDGIDVQDLEAEWAGFDDSKRKQPDLNADLDDDDDDDDGIDYGNDSSDDLHSACSNSDDDGRKDKFHEYRR</sequence>
<feature type="region of interest" description="Disordered" evidence="1">
    <location>
        <begin position="1"/>
        <end position="40"/>
    </location>
</feature>
<evidence type="ECO:0000259" key="2">
    <source>
        <dbReference type="Pfam" id="PF26130"/>
    </source>
</evidence>
<reference evidence="3 4" key="1">
    <citation type="submission" date="2020-08" db="EMBL/GenBank/DDBJ databases">
        <title>Plant Genome Project.</title>
        <authorList>
            <person name="Zhang R.-G."/>
        </authorList>
    </citation>
    <scope>NUCLEOTIDE SEQUENCE [LARGE SCALE GENOMIC DNA]</scope>
    <source>
        <strain evidence="3">WSP0</strain>
        <tissue evidence="3">Leaf</tissue>
    </source>
</reference>
<feature type="region of interest" description="Disordered" evidence="1">
    <location>
        <begin position="228"/>
        <end position="285"/>
    </location>
</feature>
<evidence type="ECO:0000313" key="3">
    <source>
        <dbReference type="EMBL" id="KAG5544429.1"/>
    </source>
</evidence>
<feature type="domain" description="PB1-like" evidence="2">
    <location>
        <begin position="37"/>
        <end position="111"/>
    </location>
</feature>